<reference evidence="6" key="1">
    <citation type="submission" date="2022-12" db="EMBL/GenBank/DDBJ databases">
        <title>Clostridium sp. nov., isolated from industrial wastewater.</title>
        <authorList>
            <person name="Jiayan W."/>
        </authorList>
    </citation>
    <scope>NUCLEOTIDE SEQUENCE</scope>
    <source>
        <strain evidence="6">ZC22-4</strain>
    </source>
</reference>
<dbReference type="EMBL" id="JAPQFJ010000012">
    <property type="protein sequence ID" value="MCY6959373.1"/>
    <property type="molecule type" value="Genomic_DNA"/>
</dbReference>
<evidence type="ECO:0000313" key="7">
    <source>
        <dbReference type="Proteomes" id="UP001144612"/>
    </source>
</evidence>
<comment type="similarity">
    <text evidence="1">Belongs to the membrane fusion protein (MFP) (TC 8.A.1) family.</text>
</comment>
<gene>
    <name evidence="6" type="ORF">OW729_12215</name>
</gene>
<proteinExistence type="inferred from homology"/>
<dbReference type="Pfam" id="PF25954">
    <property type="entry name" value="Beta-barrel_RND_2"/>
    <property type="match status" value="1"/>
</dbReference>
<evidence type="ECO:0000313" key="6">
    <source>
        <dbReference type="EMBL" id="MCY6959373.1"/>
    </source>
</evidence>
<feature type="domain" description="CusB-like beta-barrel" evidence="4">
    <location>
        <begin position="278"/>
        <end position="354"/>
    </location>
</feature>
<comment type="caution">
    <text evidence="6">The sequence shown here is derived from an EMBL/GenBank/DDBJ whole genome shotgun (WGS) entry which is preliminary data.</text>
</comment>
<name>A0ABT4DCI4_9CLOT</name>
<dbReference type="InterPro" id="IPR058637">
    <property type="entry name" value="YknX-like_C"/>
</dbReference>
<organism evidence="6 7">
    <name type="scientific">Clostridium brassicae</name>
    <dbReference type="NCBI Taxonomy" id="2999072"/>
    <lineage>
        <taxon>Bacteria</taxon>
        <taxon>Bacillati</taxon>
        <taxon>Bacillota</taxon>
        <taxon>Clostridia</taxon>
        <taxon>Eubacteriales</taxon>
        <taxon>Clostridiaceae</taxon>
        <taxon>Clostridium</taxon>
    </lineage>
</organism>
<dbReference type="Proteomes" id="UP001144612">
    <property type="component" value="Unassembled WGS sequence"/>
</dbReference>
<dbReference type="Pfam" id="PF25989">
    <property type="entry name" value="YknX_C"/>
    <property type="match status" value="1"/>
</dbReference>
<dbReference type="SUPFAM" id="SSF111369">
    <property type="entry name" value="HlyD-like secretion proteins"/>
    <property type="match status" value="2"/>
</dbReference>
<feature type="signal peptide" evidence="2">
    <location>
        <begin position="1"/>
        <end position="23"/>
    </location>
</feature>
<dbReference type="NCBIfam" id="TIGR01730">
    <property type="entry name" value="RND_mfp"/>
    <property type="match status" value="1"/>
</dbReference>
<dbReference type="InterPro" id="IPR006143">
    <property type="entry name" value="RND_pump_MFP"/>
</dbReference>
<evidence type="ECO:0000259" key="4">
    <source>
        <dbReference type="Pfam" id="PF25954"/>
    </source>
</evidence>
<dbReference type="Gene3D" id="2.40.30.170">
    <property type="match status" value="1"/>
</dbReference>
<dbReference type="Pfam" id="PF25917">
    <property type="entry name" value="BSH_RND"/>
    <property type="match status" value="1"/>
</dbReference>
<dbReference type="PROSITE" id="PS51257">
    <property type="entry name" value="PROKAR_LIPOPROTEIN"/>
    <property type="match status" value="1"/>
</dbReference>
<evidence type="ECO:0000259" key="5">
    <source>
        <dbReference type="Pfam" id="PF25989"/>
    </source>
</evidence>
<dbReference type="InterPro" id="IPR058792">
    <property type="entry name" value="Beta-barrel_RND_2"/>
</dbReference>
<evidence type="ECO:0000256" key="2">
    <source>
        <dbReference type="SAM" id="SignalP"/>
    </source>
</evidence>
<feature type="domain" description="Multidrug resistance protein MdtA-like barrel-sandwich hybrid" evidence="3">
    <location>
        <begin position="67"/>
        <end position="274"/>
    </location>
</feature>
<protein>
    <submittedName>
        <fullName evidence="6">Efflux RND transporter periplasmic adaptor subunit</fullName>
    </submittedName>
</protein>
<dbReference type="PANTHER" id="PTHR30469">
    <property type="entry name" value="MULTIDRUG RESISTANCE PROTEIN MDTA"/>
    <property type="match status" value="1"/>
</dbReference>
<evidence type="ECO:0000259" key="3">
    <source>
        <dbReference type="Pfam" id="PF25917"/>
    </source>
</evidence>
<dbReference type="Gene3D" id="1.10.287.470">
    <property type="entry name" value="Helix hairpin bin"/>
    <property type="match status" value="1"/>
</dbReference>
<dbReference type="InterPro" id="IPR058625">
    <property type="entry name" value="MdtA-like_BSH"/>
</dbReference>
<evidence type="ECO:0000256" key="1">
    <source>
        <dbReference type="ARBA" id="ARBA00009477"/>
    </source>
</evidence>
<dbReference type="Gene3D" id="2.40.420.20">
    <property type="match status" value="1"/>
</dbReference>
<dbReference type="Gene3D" id="2.40.50.100">
    <property type="match status" value="1"/>
</dbReference>
<keyword evidence="2" id="KW-0732">Signal</keyword>
<feature type="chain" id="PRO_5047215894" evidence="2">
    <location>
        <begin position="24"/>
        <end position="434"/>
    </location>
</feature>
<sequence>MRKKTFKVLIYLVLAAIFFTSCGTKKDATDTLQSQKEYIPVEIGVAKKDVIFNSTIVTGKIAGKNDIAVSPKFAGKIIDMPIKVGDVVSEGQVLMVLDQSDANERVKQAKASLEGAETGVEQAKFGVNQANDVVTSAKANYDLAKANYDLNYEKIQNAKVNLERSKKLYELGIISKAEYEQAELAASDKSIKTLEAQLYQAEKAYKQSENSINQANIAIKQSESGYNQAKAAYEQALKGVQDMIVTSPASGVIYNINVEKGEMASNAQPAITIISLDKVYVKADVTEKLINKFKSGSSIELTVPAVADKKITGKISFINPVANPQTNLYSIEIEINNKNHKIKPGMFAKVEFNTDYKKDVLVVKSEAIIANDGDPIVYVESNGKAIEKKVELGLDNGQYVEIKKGLNINERIIEKGQNYVKNGTVVKVVGGNKK</sequence>
<dbReference type="RefSeq" id="WP_268061801.1">
    <property type="nucleotide sequence ID" value="NZ_JAPQFJ010000012.1"/>
</dbReference>
<feature type="domain" description="YknX-like C-terminal permuted SH3-like" evidence="5">
    <location>
        <begin position="361"/>
        <end position="428"/>
    </location>
</feature>
<keyword evidence="7" id="KW-1185">Reference proteome</keyword>
<accession>A0ABT4DCI4</accession>